<evidence type="ECO:0000313" key="3">
    <source>
        <dbReference type="Proteomes" id="UP000265955"/>
    </source>
</evidence>
<proteinExistence type="predicted"/>
<accession>A0A3A3GEH6</accession>
<dbReference type="EMBL" id="QYUO01000001">
    <property type="protein sequence ID" value="RJF99309.1"/>
    <property type="molecule type" value="Genomic_DNA"/>
</dbReference>
<gene>
    <name evidence="2" type="ORF">D3871_12850</name>
</gene>
<evidence type="ECO:0000256" key="1">
    <source>
        <dbReference type="SAM" id="MobiDB-lite"/>
    </source>
</evidence>
<feature type="region of interest" description="Disordered" evidence="1">
    <location>
        <begin position="24"/>
        <end position="45"/>
    </location>
</feature>
<organism evidence="2 3">
    <name type="scientific">Noviherbaspirillum saxi</name>
    <dbReference type="NCBI Taxonomy" id="2320863"/>
    <lineage>
        <taxon>Bacteria</taxon>
        <taxon>Pseudomonadati</taxon>
        <taxon>Pseudomonadota</taxon>
        <taxon>Betaproteobacteria</taxon>
        <taxon>Burkholderiales</taxon>
        <taxon>Oxalobacteraceae</taxon>
        <taxon>Noviherbaspirillum</taxon>
    </lineage>
</organism>
<dbReference type="AlphaFoldDB" id="A0A3A3GEH6"/>
<keyword evidence="3" id="KW-1185">Reference proteome</keyword>
<protein>
    <submittedName>
        <fullName evidence="2">Uncharacterized protein</fullName>
    </submittedName>
</protein>
<comment type="caution">
    <text evidence="2">The sequence shown here is derived from an EMBL/GenBank/DDBJ whole genome shotgun (WGS) entry which is preliminary data.</text>
</comment>
<name>A0A3A3GEH6_9BURK</name>
<reference evidence="3" key="1">
    <citation type="submission" date="2018-09" db="EMBL/GenBank/DDBJ databases">
        <authorList>
            <person name="Zhu H."/>
        </authorList>
    </citation>
    <scope>NUCLEOTIDE SEQUENCE [LARGE SCALE GENOMIC DNA]</scope>
    <source>
        <strain evidence="3">K1R23-30</strain>
    </source>
</reference>
<dbReference type="Proteomes" id="UP000265955">
    <property type="component" value="Unassembled WGS sequence"/>
</dbReference>
<evidence type="ECO:0000313" key="2">
    <source>
        <dbReference type="EMBL" id="RJF99309.1"/>
    </source>
</evidence>
<feature type="compositionally biased region" description="Polar residues" evidence="1">
    <location>
        <begin position="25"/>
        <end position="37"/>
    </location>
</feature>
<sequence>MQDRRRSGNVDAANVLSRLMEKWSGKTTNASSQSSFPKATGPEFESKSIVEVTEALLHQVGK</sequence>